<dbReference type="GO" id="GO:0005737">
    <property type="term" value="C:cytoplasm"/>
    <property type="evidence" value="ECO:0007669"/>
    <property type="project" value="UniProtKB-SubCell"/>
</dbReference>
<dbReference type="AlphaFoldDB" id="A0A1Q3F1L7"/>
<dbReference type="GO" id="GO:0003723">
    <property type="term" value="F:RNA binding"/>
    <property type="evidence" value="ECO:0007669"/>
    <property type="project" value="TreeGrafter"/>
</dbReference>
<name>A0A1Q3F1L7_CULTA</name>
<dbReference type="Pfam" id="PF00466">
    <property type="entry name" value="Ribosomal_L10"/>
    <property type="match status" value="1"/>
</dbReference>
<dbReference type="PANTHER" id="PTHR45841">
    <property type="entry name" value="MRNA TURNOVER PROTEIN 4 MRTO4"/>
    <property type="match status" value="1"/>
</dbReference>
<dbReference type="InterPro" id="IPR043164">
    <property type="entry name" value="Ribosomal_uL10-like_insert_sf"/>
</dbReference>
<evidence type="ECO:0000256" key="3">
    <source>
        <dbReference type="ARBA" id="ARBA00022490"/>
    </source>
</evidence>
<dbReference type="Pfam" id="PF17777">
    <property type="entry name" value="RL10P_insert"/>
    <property type="match status" value="1"/>
</dbReference>
<evidence type="ECO:0000256" key="2">
    <source>
        <dbReference type="ARBA" id="ARBA00008889"/>
    </source>
</evidence>
<keyword evidence="3 5" id="KW-0963">Cytoplasm</keyword>
<organism evidence="8">
    <name type="scientific">Culex tarsalis</name>
    <name type="common">Encephalitis mosquito</name>
    <dbReference type="NCBI Taxonomy" id="7177"/>
    <lineage>
        <taxon>Eukaryota</taxon>
        <taxon>Metazoa</taxon>
        <taxon>Ecdysozoa</taxon>
        <taxon>Arthropoda</taxon>
        <taxon>Hexapoda</taxon>
        <taxon>Insecta</taxon>
        <taxon>Pterygota</taxon>
        <taxon>Neoptera</taxon>
        <taxon>Endopterygota</taxon>
        <taxon>Diptera</taxon>
        <taxon>Nematocera</taxon>
        <taxon>Culicoidea</taxon>
        <taxon>Culicidae</taxon>
        <taxon>Culicinae</taxon>
        <taxon>Culicini</taxon>
        <taxon>Culex</taxon>
        <taxon>Culex</taxon>
    </lineage>
</organism>
<dbReference type="GO" id="GO:0006364">
    <property type="term" value="P:rRNA processing"/>
    <property type="evidence" value="ECO:0007669"/>
    <property type="project" value="TreeGrafter"/>
</dbReference>
<feature type="domain" description="Large ribosomal subunit protein uL10-like insertion" evidence="7">
    <location>
        <begin position="134"/>
        <end position="203"/>
    </location>
</feature>
<dbReference type="GO" id="GO:0030687">
    <property type="term" value="C:preribosome, large subunit precursor"/>
    <property type="evidence" value="ECO:0007669"/>
    <property type="project" value="TreeGrafter"/>
</dbReference>
<feature type="region of interest" description="Disordered" evidence="6">
    <location>
        <begin position="240"/>
        <end position="283"/>
    </location>
</feature>
<dbReference type="EMBL" id="GFDL01013592">
    <property type="protein sequence ID" value="JAV21453.1"/>
    <property type="molecule type" value="Transcribed_RNA"/>
</dbReference>
<feature type="compositionally biased region" description="Acidic residues" evidence="6">
    <location>
        <begin position="251"/>
        <end position="283"/>
    </location>
</feature>
<dbReference type="FunFam" id="3.90.105.20:FF:000002">
    <property type="entry name" value="Ribosome assembly factor mrt4"/>
    <property type="match status" value="1"/>
</dbReference>
<proteinExistence type="inferred from homology"/>
<evidence type="ECO:0000259" key="7">
    <source>
        <dbReference type="Pfam" id="PF17777"/>
    </source>
</evidence>
<keyword evidence="5" id="KW-0690">Ribosome biogenesis</keyword>
<comment type="subunit">
    <text evidence="5">Associates with the pre-60S ribosomal particle.</text>
</comment>
<reference evidence="8" key="1">
    <citation type="submission" date="2017-01" db="EMBL/GenBank/DDBJ databases">
        <title>A deep insight into the sialotranscriptome of adult male and female Cluex tarsalis mosquitoes.</title>
        <authorList>
            <person name="Ribeiro J.M."/>
            <person name="Moreira F."/>
            <person name="Bernard K.A."/>
            <person name="Calvo E."/>
        </authorList>
    </citation>
    <scope>NUCLEOTIDE SEQUENCE</scope>
    <source>
        <strain evidence="8">Kern County</strain>
        <tissue evidence="8">Salivary glands</tissue>
    </source>
</reference>
<dbReference type="FunFam" id="3.30.70.1730:FF:000005">
    <property type="entry name" value="Ribosome assembly factor mrt4"/>
    <property type="match status" value="1"/>
</dbReference>
<dbReference type="InterPro" id="IPR051742">
    <property type="entry name" value="Ribosome_Assembly_uL10"/>
</dbReference>
<comment type="function">
    <text evidence="1 5">Component of the ribosome assembly machinery. Nuclear paralog of the ribosomal protein P0, it binds pre-60S subunits at an early stage of assembly in the nucleolus, and is replaced by P0 in cytoplasmic pre-60S subunits and mature 80S ribosomes.</text>
</comment>
<evidence type="ECO:0000256" key="4">
    <source>
        <dbReference type="ARBA" id="ARBA00023242"/>
    </source>
</evidence>
<dbReference type="CDD" id="cd05796">
    <property type="entry name" value="Ribosomal_P0_like"/>
    <property type="match status" value="1"/>
</dbReference>
<dbReference type="GO" id="GO:0000956">
    <property type="term" value="P:nuclear-transcribed mRNA catabolic process"/>
    <property type="evidence" value="ECO:0007669"/>
    <property type="project" value="TreeGrafter"/>
</dbReference>
<dbReference type="InterPro" id="IPR033867">
    <property type="entry name" value="Mrt4"/>
</dbReference>
<evidence type="ECO:0000256" key="6">
    <source>
        <dbReference type="SAM" id="MobiDB-lite"/>
    </source>
</evidence>
<accession>A0A1Q3F1L7</accession>
<dbReference type="PANTHER" id="PTHR45841:SF1">
    <property type="entry name" value="MRNA TURNOVER PROTEIN 4 HOMOLOG"/>
    <property type="match status" value="1"/>
</dbReference>
<comment type="similarity">
    <text evidence="2 5">Belongs to the universal ribosomal protein uL10 family.</text>
</comment>
<evidence type="ECO:0000256" key="5">
    <source>
        <dbReference type="RuleBase" id="RU364039"/>
    </source>
</evidence>
<dbReference type="GO" id="GO:0000027">
    <property type="term" value="P:ribosomal large subunit assembly"/>
    <property type="evidence" value="ECO:0007669"/>
    <property type="project" value="InterPro"/>
</dbReference>
<sequence>MPKSKRDKKISLTKTDRKGLSNKQQIIEDIRECRQKYDNIFLFSVQNMRNSKLKDIRAAWKNSRFFFGKNRVMQLGLEFVSDDGADGDDEDPKLGKDLEKLREQMVGQCGLLFTSETKETVLDWFDSYSADEFARSGFRATKTVHLKEGPLEEFSHAIEPHLRSLGMPTKLDKGIVTLYKEFTVCEKGKVLTPEQARILKLLGKPMAKFKVIINCAYLKDGGFEEINKRDIEVTKKVKKALVKKPKKDAEAMSDGEEDDEEEDGIDEDMSEDGEDDDEEMGSD</sequence>
<dbReference type="InterPro" id="IPR040637">
    <property type="entry name" value="Ribosomal_uL10-like_insert"/>
</dbReference>
<dbReference type="Gene3D" id="3.90.105.20">
    <property type="match status" value="1"/>
</dbReference>
<dbReference type="InterPro" id="IPR001790">
    <property type="entry name" value="Ribosomal_uL10"/>
</dbReference>
<comment type="subcellular location">
    <subcellularLocation>
        <location evidence="5">Cytoplasm</location>
    </subcellularLocation>
    <subcellularLocation>
        <location evidence="5">Nucleus</location>
        <location evidence="5">Nucleolus</location>
    </subcellularLocation>
</comment>
<evidence type="ECO:0000256" key="1">
    <source>
        <dbReference type="ARBA" id="ARBA00004046"/>
    </source>
</evidence>
<dbReference type="SUPFAM" id="SSF160369">
    <property type="entry name" value="Ribosomal protein L10-like"/>
    <property type="match status" value="1"/>
</dbReference>
<dbReference type="GO" id="GO:0005730">
    <property type="term" value="C:nucleolus"/>
    <property type="evidence" value="ECO:0007669"/>
    <property type="project" value="UniProtKB-SubCell"/>
</dbReference>
<dbReference type="InterPro" id="IPR043141">
    <property type="entry name" value="Ribosomal_uL10-like_sf"/>
</dbReference>
<evidence type="ECO:0000313" key="8">
    <source>
        <dbReference type="EMBL" id="JAV21453.1"/>
    </source>
</evidence>
<dbReference type="Gene3D" id="3.30.70.1730">
    <property type="match status" value="1"/>
</dbReference>
<keyword evidence="4 5" id="KW-0539">Nucleus</keyword>
<protein>
    <recommendedName>
        <fullName evidence="5">Ribosome assembly factor mrt4</fullName>
    </recommendedName>
</protein>